<dbReference type="EMBL" id="CP092870">
    <property type="protein sequence ID" value="UYV70744.1"/>
    <property type="molecule type" value="Genomic_DNA"/>
</dbReference>
<keyword evidence="2" id="KW-1185">Reference proteome</keyword>
<protein>
    <submittedName>
        <fullName evidence="1">Uncharacterized protein</fullName>
    </submittedName>
</protein>
<organism evidence="1 2">
    <name type="scientific">Cordylochernes scorpioides</name>
    <dbReference type="NCBI Taxonomy" id="51811"/>
    <lineage>
        <taxon>Eukaryota</taxon>
        <taxon>Metazoa</taxon>
        <taxon>Ecdysozoa</taxon>
        <taxon>Arthropoda</taxon>
        <taxon>Chelicerata</taxon>
        <taxon>Arachnida</taxon>
        <taxon>Pseudoscorpiones</taxon>
        <taxon>Cheliferoidea</taxon>
        <taxon>Chernetidae</taxon>
        <taxon>Cordylochernes</taxon>
    </lineage>
</organism>
<sequence length="100" mass="11510">MFGEEERSYVVDSKQTLLSQEMTDRMIRCAVLAVLLSFVAGSTPLLERRFNACRVQRRSAQALFCPDARSLLFWSRGGKNPWNLKGREERFPRSQIRGSV</sequence>
<gene>
    <name evidence="1" type="ORF">LAZ67_8000419</name>
</gene>
<evidence type="ECO:0000313" key="2">
    <source>
        <dbReference type="Proteomes" id="UP001235939"/>
    </source>
</evidence>
<reference evidence="1 2" key="1">
    <citation type="submission" date="2022-01" db="EMBL/GenBank/DDBJ databases">
        <title>A chromosomal length assembly of Cordylochernes scorpioides.</title>
        <authorList>
            <person name="Zeh D."/>
            <person name="Zeh J."/>
        </authorList>
    </citation>
    <scope>NUCLEOTIDE SEQUENCE [LARGE SCALE GENOMIC DNA]</scope>
    <source>
        <strain evidence="1">IN4F17</strain>
        <tissue evidence="1">Whole Body</tissue>
    </source>
</reference>
<name>A0ABY6KPX2_9ARAC</name>
<dbReference type="Proteomes" id="UP001235939">
    <property type="component" value="Chromosome 08"/>
</dbReference>
<evidence type="ECO:0000313" key="1">
    <source>
        <dbReference type="EMBL" id="UYV70744.1"/>
    </source>
</evidence>
<proteinExistence type="predicted"/>
<accession>A0ABY6KPX2</accession>